<reference evidence="1 2" key="1">
    <citation type="journal article" date="2018" name="Syst. Appl. Microbiol.">
        <title>Corynebacterium heidelbergense sp. nov., isolated from the preen glands of Egyptian geese (Alopochen aegyptiacus).</title>
        <authorList>
            <person name="Braun M.S."/>
            <person name="Wang E."/>
            <person name="Zimmermann S."/>
            <person name="Wink M."/>
        </authorList>
    </citation>
    <scope>NUCLEOTIDE SEQUENCE [LARGE SCALE GENOMIC DNA]</scope>
    <source>
        <strain evidence="1 2">DSM 104638</strain>
    </source>
</reference>
<dbReference type="Pfam" id="PF09355">
    <property type="entry name" value="Phage_Gp19"/>
    <property type="match status" value="1"/>
</dbReference>
<name>A0A364VE72_9CORY</name>
<sequence>MTVEALEARLPRPLDLVERGRAETLLGDAEDRVREELGRVGRDLDSEYFSRPGFGYTVDRVIREMVAAAVLIGVNAGYRSVASTTGAESDSATFAGDNPGWGNVYLTEEHKRDLGLPGAARPSGRFPMPWVWPERDVW</sequence>
<dbReference type="AlphaFoldDB" id="A0A364VE72"/>
<dbReference type="EMBL" id="PHQP01000003">
    <property type="protein sequence ID" value="RAV34947.1"/>
    <property type="molecule type" value="Genomic_DNA"/>
</dbReference>
<dbReference type="Proteomes" id="UP000251047">
    <property type="component" value="Unassembled WGS sequence"/>
</dbReference>
<dbReference type="InterPro" id="IPR018963">
    <property type="entry name" value="Mycophage_D29_Gp19"/>
</dbReference>
<accession>A0A364VE72</accession>
<evidence type="ECO:0000313" key="1">
    <source>
        <dbReference type="EMBL" id="RAV34947.1"/>
    </source>
</evidence>
<comment type="caution">
    <text evidence="1">The sequence shown here is derived from an EMBL/GenBank/DDBJ whole genome shotgun (WGS) entry which is preliminary data.</text>
</comment>
<evidence type="ECO:0000313" key="2">
    <source>
        <dbReference type="Proteomes" id="UP000251047"/>
    </source>
</evidence>
<dbReference type="OrthoDB" id="4425116at2"/>
<organism evidence="1 2">
    <name type="scientific">Corynebacterium heidelbergense</name>
    <dbReference type="NCBI Taxonomy" id="2055947"/>
    <lineage>
        <taxon>Bacteria</taxon>
        <taxon>Bacillati</taxon>
        <taxon>Actinomycetota</taxon>
        <taxon>Actinomycetes</taxon>
        <taxon>Mycobacteriales</taxon>
        <taxon>Corynebacteriaceae</taxon>
        <taxon>Corynebacterium</taxon>
    </lineage>
</organism>
<proteinExistence type="predicted"/>
<gene>
    <name evidence="1" type="ORF">CWC39_00855</name>
</gene>
<protein>
    <submittedName>
        <fullName evidence="1">Uncharacterized protein</fullName>
    </submittedName>
</protein>